<evidence type="ECO:0000256" key="1">
    <source>
        <dbReference type="ARBA" id="ARBA00004651"/>
    </source>
</evidence>
<comment type="subcellular location">
    <subcellularLocation>
        <location evidence="1">Cell membrane</location>
        <topology evidence="1">Multi-pass membrane protein</topology>
    </subcellularLocation>
</comment>
<dbReference type="GO" id="GO:0006935">
    <property type="term" value="P:chemotaxis"/>
    <property type="evidence" value="ECO:0007669"/>
    <property type="project" value="UniProtKB-KW"/>
</dbReference>
<gene>
    <name evidence="13" type="ORF">SAMN02910414_01388</name>
</gene>
<dbReference type="PANTHER" id="PTHR32089">
    <property type="entry name" value="METHYL-ACCEPTING CHEMOTAXIS PROTEIN MCPB"/>
    <property type="match status" value="1"/>
</dbReference>
<evidence type="ECO:0000313" key="13">
    <source>
        <dbReference type="EMBL" id="SDY36695.1"/>
    </source>
</evidence>
<dbReference type="AlphaFoldDB" id="A0A1H3JAX1"/>
<reference evidence="13 14" key="1">
    <citation type="submission" date="2016-10" db="EMBL/GenBank/DDBJ databases">
        <authorList>
            <person name="de Groot N.N."/>
        </authorList>
    </citation>
    <scope>NUCLEOTIDE SEQUENCE [LARGE SCALE GENOMIC DNA]</scope>
    <source>
        <strain evidence="13 14">DSM 14045</strain>
    </source>
</reference>
<dbReference type="InterPro" id="IPR004089">
    <property type="entry name" value="MCPsignal_dom"/>
</dbReference>
<keyword evidence="2" id="KW-1003">Cell membrane</keyword>
<dbReference type="PROSITE" id="PS50111">
    <property type="entry name" value="CHEMOTAXIS_TRANSDUC_2"/>
    <property type="match status" value="1"/>
</dbReference>
<evidence type="ECO:0000256" key="4">
    <source>
        <dbReference type="ARBA" id="ARBA00022692"/>
    </source>
</evidence>
<dbReference type="Pfam" id="PF00015">
    <property type="entry name" value="MCPsignal"/>
    <property type="match status" value="1"/>
</dbReference>
<name>A0A1H3JAX1_9FIRM</name>
<feature type="transmembrane region" description="Helical" evidence="10">
    <location>
        <begin position="54"/>
        <end position="74"/>
    </location>
</feature>
<dbReference type="Proteomes" id="UP000183918">
    <property type="component" value="Unassembled WGS sequence"/>
</dbReference>
<dbReference type="InterPro" id="IPR033479">
    <property type="entry name" value="dCache_1"/>
</dbReference>
<dbReference type="SUPFAM" id="SSF58104">
    <property type="entry name" value="Methyl-accepting chemotaxis protein (MCP) signaling domain"/>
    <property type="match status" value="1"/>
</dbReference>
<feature type="domain" description="HAMP" evidence="12">
    <location>
        <begin position="350"/>
        <end position="403"/>
    </location>
</feature>
<dbReference type="EMBL" id="FNPG01000015">
    <property type="protein sequence ID" value="SDY36695.1"/>
    <property type="molecule type" value="Genomic_DNA"/>
</dbReference>
<feature type="domain" description="Methyl-accepting transducer" evidence="11">
    <location>
        <begin position="422"/>
        <end position="679"/>
    </location>
</feature>
<dbReference type="GO" id="GO:0007165">
    <property type="term" value="P:signal transduction"/>
    <property type="evidence" value="ECO:0007669"/>
    <property type="project" value="UniProtKB-KW"/>
</dbReference>
<evidence type="ECO:0000256" key="2">
    <source>
        <dbReference type="ARBA" id="ARBA00022475"/>
    </source>
</evidence>
<keyword evidence="5 10" id="KW-1133">Transmembrane helix</keyword>
<evidence type="ECO:0000259" key="12">
    <source>
        <dbReference type="PROSITE" id="PS50885"/>
    </source>
</evidence>
<keyword evidence="6 10" id="KW-0472">Membrane</keyword>
<dbReference type="Gene3D" id="1.10.287.950">
    <property type="entry name" value="Methyl-accepting chemotaxis protein"/>
    <property type="match status" value="1"/>
</dbReference>
<dbReference type="InterPro" id="IPR029151">
    <property type="entry name" value="Sensor-like_sf"/>
</dbReference>
<dbReference type="SUPFAM" id="SSF103190">
    <property type="entry name" value="Sensory domain-like"/>
    <property type="match status" value="1"/>
</dbReference>
<keyword evidence="4 10" id="KW-0812">Transmembrane</keyword>
<comment type="similarity">
    <text evidence="8">Belongs to the methyl-accepting chemotaxis (MCP) protein family.</text>
</comment>
<evidence type="ECO:0000256" key="6">
    <source>
        <dbReference type="ARBA" id="ARBA00023136"/>
    </source>
</evidence>
<dbReference type="GO" id="GO:0005886">
    <property type="term" value="C:plasma membrane"/>
    <property type="evidence" value="ECO:0007669"/>
    <property type="project" value="UniProtKB-SubCell"/>
</dbReference>
<evidence type="ECO:0000256" key="8">
    <source>
        <dbReference type="ARBA" id="ARBA00029447"/>
    </source>
</evidence>
<dbReference type="InterPro" id="IPR003660">
    <property type="entry name" value="HAMP_dom"/>
</dbReference>
<dbReference type="CDD" id="cd12912">
    <property type="entry name" value="PDC2_MCP_like"/>
    <property type="match status" value="1"/>
</dbReference>
<proteinExistence type="inferred from homology"/>
<keyword evidence="14" id="KW-1185">Reference proteome</keyword>
<keyword evidence="3" id="KW-0145">Chemotaxis</keyword>
<evidence type="ECO:0000256" key="5">
    <source>
        <dbReference type="ARBA" id="ARBA00022989"/>
    </source>
</evidence>
<evidence type="ECO:0000259" key="11">
    <source>
        <dbReference type="PROSITE" id="PS50111"/>
    </source>
</evidence>
<accession>A0A1H3JAX1</accession>
<sequence length="707" mass="77308">MILSILFDYLTIKYEKVSSHICFDCIVEVEMKKKNDKVSKKDKIPFMSSVRTKLILIMVVLCAVPVFIAIMISYNSSMDRSLEDIETINYQKAKEVSKSYKIELNEMIVALKAVASNHELIEFMEDDSKKYDSENIKKWLQNVEDNLQGENSIAVTVANGDQLVRSSGKLQNVSDRQYFQDALKGEVVVSSVYAGKSGGDATIFIVVPVKNDEGKVIGTVQRPYRASFLHDILKEVVNKDKKEEGFILDNNGLLIGHSEYEIDPKNLMDCSKLGAYEEAQSNDSGTAEVVYQGKKMVMSFVKDKSTGWIVLSGANYNVVMGPTYRSTRLIMLIGVIMVVVSIVIAFNMAISFTRPLEHLDNSINALSEGRFEYVKKYINRKDEFGLLIKYTNSVIEKLEGLVVHIKESTVSVNNSSDDLAETANQISKTAEDVANAVQEIAAGASQQADEIQSVTESVGDIGEATSSVQLNTNDLSELAQKMQHISKESAESLSELQESSQEMRDYISKISEKIGATSEAVSGINEKVEGIASIAAQTNLLSLNASIEAARAGEAGKGFAVVAEEIGKLADDSRNMADEIRVEMDVLLQESQAAVDMALDVQKGNEKQEEVLTVTVDSVRTMIDDISSTVSSAKNIEENTATCVNANNVVADAMNSLSAISEENAASSEETGASMEELSATVTTLASSADSLKIVADKLKEEISFFK</sequence>
<dbReference type="STRING" id="1122142.SAMN02910414_01388"/>
<evidence type="ECO:0000256" key="10">
    <source>
        <dbReference type="SAM" id="Phobius"/>
    </source>
</evidence>
<keyword evidence="7 9" id="KW-0807">Transducer</keyword>
<evidence type="ECO:0000256" key="7">
    <source>
        <dbReference type="ARBA" id="ARBA00023224"/>
    </source>
</evidence>
<protein>
    <submittedName>
        <fullName evidence="13">Methyl-accepting chemotaxis protein</fullName>
    </submittedName>
</protein>
<organism evidence="13 14">
    <name type="scientific">Lachnobacterium bovis DSM 14045</name>
    <dbReference type="NCBI Taxonomy" id="1122142"/>
    <lineage>
        <taxon>Bacteria</taxon>
        <taxon>Bacillati</taxon>
        <taxon>Bacillota</taxon>
        <taxon>Clostridia</taxon>
        <taxon>Lachnospirales</taxon>
        <taxon>Lachnospiraceae</taxon>
        <taxon>Lachnobacterium</taxon>
    </lineage>
</organism>
<evidence type="ECO:0000256" key="3">
    <source>
        <dbReference type="ARBA" id="ARBA00022500"/>
    </source>
</evidence>
<evidence type="ECO:0000256" key="9">
    <source>
        <dbReference type="PROSITE-ProRule" id="PRU00284"/>
    </source>
</evidence>
<dbReference type="SMART" id="SM00283">
    <property type="entry name" value="MA"/>
    <property type="match status" value="1"/>
</dbReference>
<dbReference type="Pfam" id="PF02743">
    <property type="entry name" value="dCache_1"/>
    <property type="match status" value="1"/>
</dbReference>
<dbReference type="CDD" id="cd12914">
    <property type="entry name" value="PDC1_DGC_like"/>
    <property type="match status" value="1"/>
</dbReference>
<dbReference type="PROSITE" id="PS50885">
    <property type="entry name" value="HAMP"/>
    <property type="match status" value="1"/>
</dbReference>
<dbReference type="PANTHER" id="PTHR32089:SF112">
    <property type="entry name" value="LYSOZYME-LIKE PROTEIN-RELATED"/>
    <property type="match status" value="1"/>
</dbReference>
<dbReference type="Gene3D" id="3.30.450.20">
    <property type="entry name" value="PAS domain"/>
    <property type="match status" value="1"/>
</dbReference>
<feature type="transmembrane region" description="Helical" evidence="10">
    <location>
        <begin position="329"/>
        <end position="350"/>
    </location>
</feature>
<evidence type="ECO:0000313" key="14">
    <source>
        <dbReference type="Proteomes" id="UP000183918"/>
    </source>
</evidence>